<dbReference type="Gene3D" id="3.30.2310.20">
    <property type="entry name" value="RelE-like"/>
    <property type="match status" value="1"/>
</dbReference>
<dbReference type="InterPro" id="IPR007712">
    <property type="entry name" value="RelE/ParE_toxin"/>
</dbReference>
<dbReference type="STRING" id="435880.SAMN04487988_101284"/>
<dbReference type="Proteomes" id="UP000199642">
    <property type="component" value="Unassembled WGS sequence"/>
</dbReference>
<dbReference type="OrthoDB" id="838940at2"/>
<gene>
    <name evidence="2" type="ORF">SAMN04487988_101284</name>
</gene>
<dbReference type="InterPro" id="IPR035093">
    <property type="entry name" value="RelE/ParE_toxin_dom_sf"/>
</dbReference>
<reference evidence="3" key="1">
    <citation type="submission" date="2016-10" db="EMBL/GenBank/DDBJ databases">
        <authorList>
            <person name="Varghese N."/>
            <person name="Submissions S."/>
        </authorList>
    </citation>
    <scope>NUCLEOTIDE SEQUENCE [LARGE SCALE GENOMIC DNA]</scope>
    <source>
        <strain evidence="3">DSM 19315</strain>
    </source>
</reference>
<organism evidence="2 3">
    <name type="scientific">Algoriphagus hitonicola</name>
    <dbReference type="NCBI Taxonomy" id="435880"/>
    <lineage>
        <taxon>Bacteria</taxon>
        <taxon>Pseudomonadati</taxon>
        <taxon>Bacteroidota</taxon>
        <taxon>Cytophagia</taxon>
        <taxon>Cytophagales</taxon>
        <taxon>Cyclobacteriaceae</taxon>
        <taxon>Algoriphagus</taxon>
    </lineage>
</organism>
<evidence type="ECO:0000313" key="3">
    <source>
        <dbReference type="Proteomes" id="UP000199642"/>
    </source>
</evidence>
<keyword evidence="3" id="KW-1185">Reference proteome</keyword>
<dbReference type="RefSeq" id="WP_092788458.1">
    <property type="nucleotide sequence ID" value="NZ_FOPC01000001.1"/>
</dbReference>
<dbReference type="AlphaFoldDB" id="A0A1I2NZR8"/>
<keyword evidence="1" id="KW-1277">Toxin-antitoxin system</keyword>
<evidence type="ECO:0000313" key="2">
    <source>
        <dbReference type="EMBL" id="SFG06751.1"/>
    </source>
</evidence>
<name>A0A1I2NZR8_9BACT</name>
<protein>
    <submittedName>
        <fullName evidence="2">ParE toxin of type II toxin-antitoxin system, parDE</fullName>
    </submittedName>
</protein>
<evidence type="ECO:0000256" key="1">
    <source>
        <dbReference type="ARBA" id="ARBA00022649"/>
    </source>
</evidence>
<accession>A0A1I2NZR8</accession>
<sequence>MDFNFELRYNPHIYLDIQKAVDFYTEETKSDQLGRRFIQHVEITLSKLNQAALNYQVRFDDVRMIPVPSFPFLVHYRVSEETNTVFVEAIFHVRENPETWQTRLKK</sequence>
<proteinExistence type="predicted"/>
<dbReference type="Pfam" id="PF05016">
    <property type="entry name" value="ParE_toxin"/>
    <property type="match status" value="1"/>
</dbReference>
<dbReference type="EMBL" id="FOPC01000001">
    <property type="protein sequence ID" value="SFG06751.1"/>
    <property type="molecule type" value="Genomic_DNA"/>
</dbReference>